<reference evidence="10 11" key="1">
    <citation type="submission" date="2019-11" db="EMBL/GenBank/DDBJ databases">
        <title>Isolation of a new High Light Tolerant Cyanobacteria.</title>
        <authorList>
            <person name="Dobson Z."/>
            <person name="Vaughn N."/>
            <person name="Vaughn M."/>
            <person name="Fromme P."/>
            <person name="Mazor Y."/>
        </authorList>
    </citation>
    <scope>NUCLEOTIDE SEQUENCE [LARGE SCALE GENOMIC DNA]</scope>
    <source>
        <strain evidence="10 11">0216</strain>
    </source>
</reference>
<evidence type="ECO:0000313" key="10">
    <source>
        <dbReference type="EMBL" id="MTF39258.1"/>
    </source>
</evidence>
<dbReference type="GO" id="GO:0005737">
    <property type="term" value="C:cytoplasm"/>
    <property type="evidence" value="ECO:0007669"/>
    <property type="project" value="UniProtKB-SubCell"/>
</dbReference>
<organism evidence="10 11">
    <name type="scientific">Cyanobacterium aponinum 0216</name>
    <dbReference type="NCBI Taxonomy" id="2676140"/>
    <lineage>
        <taxon>Bacteria</taxon>
        <taxon>Bacillati</taxon>
        <taxon>Cyanobacteriota</taxon>
        <taxon>Cyanophyceae</taxon>
        <taxon>Oscillatoriophycideae</taxon>
        <taxon>Chroococcales</taxon>
        <taxon>Geminocystaceae</taxon>
        <taxon>Cyanobacterium</taxon>
    </lineage>
</organism>
<dbReference type="GO" id="GO:0015977">
    <property type="term" value="P:carbon fixation"/>
    <property type="evidence" value="ECO:0007669"/>
    <property type="project" value="UniProtKB-UniRule"/>
</dbReference>
<gene>
    <name evidence="6" type="primary">raf1</name>
    <name evidence="10" type="ORF">GGC33_09985</name>
</gene>
<accession>A0A844GWI1</accession>
<evidence type="ECO:0000313" key="11">
    <source>
        <dbReference type="Proteomes" id="UP000437131"/>
    </source>
</evidence>
<dbReference type="GO" id="GO:0110102">
    <property type="term" value="P:ribulose bisphosphate carboxylase complex assembly"/>
    <property type="evidence" value="ECO:0007669"/>
    <property type="project" value="UniProtKB-UniRule"/>
</dbReference>
<dbReference type="Pfam" id="PF18578">
    <property type="entry name" value="Raf1_N"/>
    <property type="match status" value="1"/>
</dbReference>
<dbReference type="Pfam" id="PF18579">
    <property type="entry name" value="Raf1_HTH"/>
    <property type="match status" value="1"/>
</dbReference>
<evidence type="ECO:0000256" key="2">
    <source>
        <dbReference type="ARBA" id="ARBA00022531"/>
    </source>
</evidence>
<dbReference type="InterPro" id="IPR040858">
    <property type="entry name" value="Raf1_C"/>
</dbReference>
<dbReference type="EMBL" id="WMIA01000011">
    <property type="protein sequence ID" value="MTF39258.1"/>
    <property type="molecule type" value="Genomic_DNA"/>
</dbReference>
<evidence type="ECO:0000259" key="9">
    <source>
        <dbReference type="Pfam" id="PF18579"/>
    </source>
</evidence>
<name>A0A844GWI1_9CHRO</name>
<dbReference type="AlphaFoldDB" id="A0A844GWI1"/>
<feature type="region of interest" description="C-terminal beta-sheet" evidence="6">
    <location>
        <begin position="218"/>
        <end position="344"/>
    </location>
</feature>
<evidence type="ECO:0000259" key="7">
    <source>
        <dbReference type="Pfam" id="PF18087"/>
    </source>
</evidence>
<dbReference type="RefSeq" id="WP_015220830.1">
    <property type="nucleotide sequence ID" value="NZ_WMIA01000011.1"/>
</dbReference>
<keyword evidence="1 6" id="KW-0963">Cytoplasm</keyword>
<evidence type="ECO:0000259" key="8">
    <source>
        <dbReference type="Pfam" id="PF18578"/>
    </source>
</evidence>
<keyword evidence="3 6" id="KW-0143">Chaperone</keyword>
<dbReference type="Proteomes" id="UP000437131">
    <property type="component" value="Unassembled WGS sequence"/>
</dbReference>
<dbReference type="GO" id="GO:0015979">
    <property type="term" value="P:photosynthesis"/>
    <property type="evidence" value="ECO:0007669"/>
    <property type="project" value="UniProtKB-KW"/>
</dbReference>
<feature type="domain" description="Rubisco accumulation factor 1 helix turn helix" evidence="9">
    <location>
        <begin position="16"/>
        <end position="75"/>
    </location>
</feature>
<dbReference type="HAMAP" id="MF_00856">
    <property type="entry name" value="Raf1"/>
    <property type="match status" value="1"/>
</dbReference>
<proteinExistence type="inferred from homology"/>
<evidence type="ECO:0000256" key="3">
    <source>
        <dbReference type="ARBA" id="ARBA00023186"/>
    </source>
</evidence>
<comment type="subcellular location">
    <subcellularLocation>
        <location evidence="6">Cytoplasm</location>
    </subcellularLocation>
</comment>
<comment type="caution">
    <text evidence="10">The sequence shown here is derived from an EMBL/GenBank/DDBJ whole genome shotgun (WGS) entry which is preliminary data.</text>
</comment>
<sequence>MTENNSLQQNLTAAEKEEIIRSLLHKEGCWVDWGKACQKLHDNGVSNQEIFEQTGLQNSHQNLVIVASKVFESLKQQEAEEDLLEYYRGPRSDVLYELRILNHQERLSAAKLVREKNLDVDGAKEIAKAMKEFSHLSQPPSGFTLNPGDAVAYQYWKNARQKKTLADKARLIAEGLKYAQSATARQQIESLLTDIAQTPQQNAPLLPMYRLESDEELPCILPVAGRFPLRVRDLDHVPILDAIEPFGVVNVKNSVSVVTIPSWQVILKAEKPAVIFCQGKDLPKETQNKSEELLIVVDLAVTEWNANHYFLTEEDDNLIFKWFNSSPQQRILGQLLVILRPKKILDEGNLTQPWQMDD</sequence>
<dbReference type="InterPro" id="IPR040781">
    <property type="entry name" value="Raf1_HTH"/>
</dbReference>
<feature type="region of interest" description="N-terminal alpha-helix" evidence="6">
    <location>
        <begin position="13"/>
        <end position="194"/>
    </location>
</feature>
<protein>
    <recommendedName>
        <fullName evidence="5 6">RuBisCO accumulation factor 1</fullName>
    </recommendedName>
</protein>
<dbReference type="InterPro" id="IPR041358">
    <property type="entry name" value="Raf1_N"/>
</dbReference>
<feature type="domain" description="Rubisco accumulation factor 1 C-terminal" evidence="7">
    <location>
        <begin position="206"/>
        <end position="343"/>
    </location>
</feature>
<dbReference type="PANTHER" id="PTHR35299:SF6">
    <property type="entry name" value="RUBISCO ACCUMULATION FACTOR 1"/>
    <property type="match status" value="1"/>
</dbReference>
<evidence type="ECO:0000256" key="4">
    <source>
        <dbReference type="ARBA" id="ARBA00023300"/>
    </source>
</evidence>
<dbReference type="Pfam" id="PF18087">
    <property type="entry name" value="RuBisCo_chap_C"/>
    <property type="match status" value="1"/>
</dbReference>
<comment type="subunit">
    <text evidence="6">Homodimer. Forms an RbcL(8)-Raf1(8) complex. Forms complexes of many stoichiometries with RbcL with and without RbcS. RbcX and Raf1 can bind simultaneously to RbcL.</text>
</comment>
<comment type="similarity">
    <text evidence="6">Belongs to the RAF family.</text>
</comment>
<keyword evidence="2 6" id="KW-0602">Photosynthesis</keyword>
<dbReference type="InterPro" id="IPR037494">
    <property type="entry name" value="RAF1"/>
</dbReference>
<dbReference type="PANTHER" id="PTHR35299">
    <property type="entry name" value="RUBISCO ACCUMULATION FACTOR 1"/>
    <property type="match status" value="1"/>
</dbReference>
<keyword evidence="4 6" id="KW-0120">Carbon dioxide fixation</keyword>
<dbReference type="InterPro" id="IPR046382">
    <property type="entry name" value="Raf1_cyn"/>
</dbReference>
<comment type="function">
    <text evidence="6">A major RuBisCO chaperone. Acts after GroEL-GroES chaperonin to fold and/or assemble the large subunit of RuBisCO (ccbL, rbcL). Cooperates with RbcX in RbcL folding, plays the major role in assembly of dimers into RbcL(8)-Raf1(8) intermediate complexes. RbcS replaces Raf1, leading to holoenzyme formation.</text>
</comment>
<evidence type="ECO:0000256" key="6">
    <source>
        <dbReference type="HAMAP-Rule" id="MF_00856"/>
    </source>
</evidence>
<feature type="domain" description="Rubisco accumulation factor 1 alpha-helical" evidence="8">
    <location>
        <begin position="87"/>
        <end position="192"/>
    </location>
</feature>
<evidence type="ECO:0000256" key="1">
    <source>
        <dbReference type="ARBA" id="ARBA00022490"/>
    </source>
</evidence>
<comment type="domain">
    <text evidence="6">Has 3 domains, the N-terminal alpha-helical domain, an extended flexible linker and the C-terminal beta-sheet domain. The 2 C-terminal beta-sheet domains are swapped and pack against each other to form the dimer interface.</text>
</comment>
<evidence type="ECO:0000256" key="5">
    <source>
        <dbReference type="ARBA" id="ARBA00023859"/>
    </source>
</evidence>